<evidence type="ECO:0000313" key="2">
    <source>
        <dbReference type="EMBL" id="CAA9430702.1"/>
    </source>
</evidence>
<feature type="compositionally biased region" description="Low complexity" evidence="1">
    <location>
        <begin position="235"/>
        <end position="244"/>
    </location>
</feature>
<feature type="non-terminal residue" evidence="2">
    <location>
        <position position="270"/>
    </location>
</feature>
<feature type="non-terminal residue" evidence="2">
    <location>
        <position position="1"/>
    </location>
</feature>
<feature type="compositionally biased region" description="Low complexity" evidence="1">
    <location>
        <begin position="144"/>
        <end position="163"/>
    </location>
</feature>
<name>A0A6J4Q1M3_9ACTN</name>
<dbReference type="AlphaFoldDB" id="A0A6J4Q1M3"/>
<feature type="compositionally biased region" description="Basic residues" evidence="1">
    <location>
        <begin position="103"/>
        <end position="127"/>
    </location>
</feature>
<organism evidence="2">
    <name type="scientific">uncultured Rubrobacteraceae bacterium</name>
    <dbReference type="NCBI Taxonomy" id="349277"/>
    <lineage>
        <taxon>Bacteria</taxon>
        <taxon>Bacillati</taxon>
        <taxon>Actinomycetota</taxon>
        <taxon>Rubrobacteria</taxon>
        <taxon>Rubrobacterales</taxon>
        <taxon>Rubrobacteraceae</taxon>
        <taxon>environmental samples</taxon>
    </lineage>
</organism>
<feature type="compositionally biased region" description="Basic residues" evidence="1">
    <location>
        <begin position="184"/>
        <end position="195"/>
    </location>
</feature>
<protein>
    <submittedName>
        <fullName evidence="2">Uncharacterized protein</fullName>
    </submittedName>
</protein>
<reference evidence="2" key="1">
    <citation type="submission" date="2020-02" db="EMBL/GenBank/DDBJ databases">
        <authorList>
            <person name="Meier V. D."/>
        </authorList>
    </citation>
    <scope>NUCLEOTIDE SEQUENCE</scope>
    <source>
        <strain evidence="2">AVDCRST_MAG22</strain>
    </source>
</reference>
<dbReference type="EMBL" id="CADCUV010000153">
    <property type="protein sequence ID" value="CAA9430702.1"/>
    <property type="molecule type" value="Genomic_DNA"/>
</dbReference>
<proteinExistence type="predicted"/>
<sequence length="270" mass="29341">GRVAERVARGEQGKLGRARADPHLRRVLRRRLLRGRWGAPAALRGVRGRRRYGQGPPAPPVPLRDGHPELGPPRRPRHGPGLLRPGRRGGRGARRGDRDRGRVRAIGRLRGRRGPGRANLRRRLHRPGRPELAAGHGRVGRGGRLAAAPRRAPLRGRVPPLHGGVRGRGPDGGARLLPLGGARRLGRARHLRRPRGRDGEQRHLRVEAPPGRGGERGGLRGPERRTLARARPHHVPAVAVPGRVRAPHLPPPRGESQAPADVLAPGPQDV</sequence>
<feature type="region of interest" description="Disordered" evidence="1">
    <location>
        <begin position="38"/>
        <end position="270"/>
    </location>
</feature>
<feature type="compositionally biased region" description="Basic and acidic residues" evidence="1">
    <location>
        <begin position="213"/>
        <end position="226"/>
    </location>
</feature>
<feature type="compositionally biased region" description="Basic and acidic residues" evidence="1">
    <location>
        <begin position="196"/>
        <end position="206"/>
    </location>
</feature>
<gene>
    <name evidence="2" type="ORF">AVDCRST_MAG22-3246</name>
</gene>
<feature type="region of interest" description="Disordered" evidence="1">
    <location>
        <begin position="1"/>
        <end position="22"/>
    </location>
</feature>
<evidence type="ECO:0000256" key="1">
    <source>
        <dbReference type="SAM" id="MobiDB-lite"/>
    </source>
</evidence>
<feature type="compositionally biased region" description="Low complexity" evidence="1">
    <location>
        <begin position="173"/>
        <end position="182"/>
    </location>
</feature>
<accession>A0A6J4Q1M3</accession>